<evidence type="ECO:0000256" key="2">
    <source>
        <dbReference type="ARBA" id="ARBA00022729"/>
    </source>
</evidence>
<dbReference type="Gene3D" id="3.40.30.10">
    <property type="entry name" value="Glutaredoxin"/>
    <property type="match status" value="1"/>
</dbReference>
<dbReference type="GO" id="GO:0004674">
    <property type="term" value="F:protein serine/threonine kinase activity"/>
    <property type="evidence" value="ECO:0007669"/>
    <property type="project" value="UniProtKB-EC"/>
</dbReference>
<feature type="domain" description="Thioredoxin-like fold" evidence="7">
    <location>
        <begin position="119"/>
        <end position="281"/>
    </location>
</feature>
<keyword evidence="5" id="KW-0676">Redox-active center</keyword>
<feature type="transmembrane region" description="Helical" evidence="6">
    <location>
        <begin position="63"/>
        <end position="85"/>
    </location>
</feature>
<dbReference type="PANTHER" id="PTHR13887">
    <property type="entry name" value="GLUTATHIONE S-TRANSFERASE KAPPA"/>
    <property type="match status" value="1"/>
</dbReference>
<keyword evidence="2" id="KW-0732">Signal</keyword>
<keyword evidence="9" id="KW-1185">Reference proteome</keyword>
<keyword evidence="4" id="KW-1015">Disulfide bond</keyword>
<keyword evidence="6" id="KW-0812">Transmembrane</keyword>
<proteinExistence type="inferred from homology"/>
<evidence type="ECO:0000259" key="7">
    <source>
        <dbReference type="Pfam" id="PF13462"/>
    </source>
</evidence>
<keyword evidence="6" id="KW-1133">Transmembrane helix</keyword>
<name>A0A378YAJ0_9NOCA</name>
<dbReference type="GO" id="GO:0016491">
    <property type="term" value="F:oxidoreductase activity"/>
    <property type="evidence" value="ECO:0007669"/>
    <property type="project" value="UniProtKB-KW"/>
</dbReference>
<dbReference type="SUPFAM" id="SSF52833">
    <property type="entry name" value="Thioredoxin-like"/>
    <property type="match status" value="1"/>
</dbReference>
<evidence type="ECO:0000256" key="4">
    <source>
        <dbReference type="ARBA" id="ARBA00023157"/>
    </source>
</evidence>
<dbReference type="STRING" id="1406858.GCA_000710895_05636"/>
<protein>
    <submittedName>
        <fullName evidence="8">Serine/threonine-protein kinase pknE</fullName>
        <ecNumber evidence="8">2.7.11.1</ecNumber>
    </submittedName>
</protein>
<evidence type="ECO:0000313" key="8">
    <source>
        <dbReference type="EMBL" id="SUA73753.1"/>
    </source>
</evidence>
<gene>
    <name evidence="8" type="primary">pknE_1</name>
    <name evidence="8" type="ORF">NCTC1934_01200</name>
</gene>
<organism evidence="8 9">
    <name type="scientific">Nocardia otitidiscaviarum</name>
    <dbReference type="NCBI Taxonomy" id="1823"/>
    <lineage>
        <taxon>Bacteria</taxon>
        <taxon>Bacillati</taxon>
        <taxon>Actinomycetota</taxon>
        <taxon>Actinomycetes</taxon>
        <taxon>Mycobacteriales</taxon>
        <taxon>Nocardiaceae</taxon>
        <taxon>Nocardia</taxon>
    </lineage>
</organism>
<sequence>MMALDVCLVAAVSGHANLAVPAVRCRRRGPRRQKGVVNAQVGKQDLRKNPLAAAQRSDRNRKIAIQVVVAAVLVGLVAAIIIGIAMGREDKDESTAFNPTLGFDSSQGAVPPNLTPGGAIRVGDADAKVKVQVVADPQCPACAMFEKANGEVLEQAVTDGTAVVEYNIISFLDRASSNQYSSRAANAAYVVGTTDPSKFQQFLAKLFAAQTPEGGGPGLTDDQLIEIATAAGYTDPAVAQAIRDNKYAAFVKAETQAVFDAGVKSTPSVYVNGEQVQTQQELMSQGGLRPVIEAAAK</sequence>
<accession>A0A378YAJ0</accession>
<dbReference type="PANTHER" id="PTHR13887:SF14">
    <property type="entry name" value="DISULFIDE BOND FORMATION PROTEIN D"/>
    <property type="match status" value="1"/>
</dbReference>
<evidence type="ECO:0000256" key="3">
    <source>
        <dbReference type="ARBA" id="ARBA00023002"/>
    </source>
</evidence>
<keyword evidence="8" id="KW-0418">Kinase</keyword>
<keyword evidence="3" id="KW-0560">Oxidoreductase</keyword>
<dbReference type="EC" id="2.7.11.1" evidence="8"/>
<evidence type="ECO:0000256" key="1">
    <source>
        <dbReference type="ARBA" id="ARBA00005791"/>
    </source>
</evidence>
<dbReference type="Pfam" id="PF13462">
    <property type="entry name" value="Thioredoxin_4"/>
    <property type="match status" value="1"/>
</dbReference>
<keyword evidence="6" id="KW-0472">Membrane</keyword>
<dbReference type="InterPro" id="IPR012336">
    <property type="entry name" value="Thioredoxin-like_fold"/>
</dbReference>
<dbReference type="EMBL" id="UGRY01000002">
    <property type="protein sequence ID" value="SUA73753.1"/>
    <property type="molecule type" value="Genomic_DNA"/>
</dbReference>
<comment type="similarity">
    <text evidence="1">Belongs to the thioredoxin family. DsbA subfamily.</text>
</comment>
<dbReference type="CDD" id="cd02972">
    <property type="entry name" value="DsbA_family"/>
    <property type="match status" value="1"/>
</dbReference>
<dbReference type="AlphaFoldDB" id="A0A378YAJ0"/>
<dbReference type="InterPro" id="IPR036249">
    <property type="entry name" value="Thioredoxin-like_sf"/>
</dbReference>
<evidence type="ECO:0000313" key="9">
    <source>
        <dbReference type="Proteomes" id="UP000255467"/>
    </source>
</evidence>
<reference evidence="8 9" key="1">
    <citation type="submission" date="2018-06" db="EMBL/GenBank/DDBJ databases">
        <authorList>
            <consortium name="Pathogen Informatics"/>
            <person name="Doyle S."/>
        </authorList>
    </citation>
    <scope>NUCLEOTIDE SEQUENCE [LARGE SCALE GENOMIC DNA]</scope>
    <source>
        <strain evidence="8 9">NCTC1934</strain>
    </source>
</reference>
<evidence type="ECO:0000256" key="5">
    <source>
        <dbReference type="ARBA" id="ARBA00023284"/>
    </source>
</evidence>
<keyword evidence="8" id="KW-0808">Transferase</keyword>
<evidence type="ECO:0000256" key="6">
    <source>
        <dbReference type="SAM" id="Phobius"/>
    </source>
</evidence>
<dbReference type="Proteomes" id="UP000255467">
    <property type="component" value="Unassembled WGS sequence"/>
</dbReference>